<dbReference type="OrthoDB" id="515027at2"/>
<sequence>MSHYDSPKTITVRLCLELPVGTRWQIYHRLQELKIECSCSDDGSLRIKVNQFEDLVLLQSTLKQFTASRQELIDWLDKCWNL</sequence>
<name>A0A0V7ZG41_9CYAN</name>
<keyword evidence="2" id="KW-1185">Reference proteome</keyword>
<protein>
    <submittedName>
        <fullName evidence="1">Uncharacterized protein</fullName>
    </submittedName>
</protein>
<proteinExistence type="predicted"/>
<dbReference type="Proteomes" id="UP000053372">
    <property type="component" value="Unassembled WGS sequence"/>
</dbReference>
<gene>
    <name evidence="1" type="ORF">BC008_13260</name>
</gene>
<dbReference type="AlphaFoldDB" id="A0A0V7ZG41"/>
<dbReference type="NCBIfam" id="NF045598">
    <property type="entry name" value="asr1405_asl0597"/>
    <property type="match status" value="1"/>
</dbReference>
<dbReference type="RefSeq" id="WP_058184432.1">
    <property type="nucleotide sequence ID" value="NZ_LMTZ01000139.1"/>
</dbReference>
<reference evidence="1 2" key="1">
    <citation type="journal article" date="2015" name="Genome Announc.">
        <title>Draft Genome of the Euendolithic (true boring) Cyanobacterium Mastigocoleus testarum strain BC008.</title>
        <authorList>
            <person name="Guida B.S."/>
            <person name="Garcia-Pichel F."/>
        </authorList>
    </citation>
    <scope>NUCLEOTIDE SEQUENCE [LARGE SCALE GENOMIC DNA]</scope>
    <source>
        <strain evidence="1 2">BC008</strain>
    </source>
</reference>
<organism evidence="1 2">
    <name type="scientific">Mastigocoleus testarum BC008</name>
    <dbReference type="NCBI Taxonomy" id="371196"/>
    <lineage>
        <taxon>Bacteria</taxon>
        <taxon>Bacillati</taxon>
        <taxon>Cyanobacteriota</taxon>
        <taxon>Cyanophyceae</taxon>
        <taxon>Nostocales</taxon>
        <taxon>Hapalosiphonaceae</taxon>
        <taxon>Mastigocoleus</taxon>
    </lineage>
</organism>
<evidence type="ECO:0000313" key="2">
    <source>
        <dbReference type="Proteomes" id="UP000053372"/>
    </source>
</evidence>
<dbReference type="EMBL" id="LMTZ01000139">
    <property type="protein sequence ID" value="KST63426.1"/>
    <property type="molecule type" value="Genomic_DNA"/>
</dbReference>
<comment type="caution">
    <text evidence="1">The sequence shown here is derived from an EMBL/GenBank/DDBJ whole genome shotgun (WGS) entry which is preliminary data.</text>
</comment>
<accession>A0A0V7ZG41</accession>
<evidence type="ECO:0000313" key="1">
    <source>
        <dbReference type="EMBL" id="KST63426.1"/>
    </source>
</evidence>
<dbReference type="InterPro" id="IPR054637">
    <property type="entry name" value="Asr1405_Asl0597-like"/>
</dbReference>